<dbReference type="InterPro" id="IPR011006">
    <property type="entry name" value="CheY-like_superfamily"/>
</dbReference>
<evidence type="ECO:0000313" key="5">
    <source>
        <dbReference type="Proteomes" id="UP000075606"/>
    </source>
</evidence>
<keyword evidence="1 2" id="KW-0597">Phosphoprotein</keyword>
<dbReference type="SMART" id="SM00448">
    <property type="entry name" value="REC"/>
    <property type="match status" value="1"/>
</dbReference>
<dbReference type="GO" id="GO:0000160">
    <property type="term" value="P:phosphorelay signal transduction system"/>
    <property type="evidence" value="ECO:0007669"/>
    <property type="project" value="InterPro"/>
</dbReference>
<feature type="modified residue" description="4-aspartylphosphate" evidence="2">
    <location>
        <position position="88"/>
    </location>
</feature>
<dbReference type="STRING" id="333140.AWW68_04480"/>
<dbReference type="Pfam" id="PF00072">
    <property type="entry name" value="Response_reg"/>
    <property type="match status" value="1"/>
</dbReference>
<dbReference type="CDD" id="cd17546">
    <property type="entry name" value="REC_hyHK_CKI1_RcsC-like"/>
    <property type="match status" value="1"/>
</dbReference>
<accession>A0A150XH49</accession>
<keyword evidence="5" id="KW-1185">Reference proteome</keyword>
<gene>
    <name evidence="4" type="ORF">AWW68_04480</name>
</gene>
<dbReference type="InterPro" id="IPR001789">
    <property type="entry name" value="Sig_transdc_resp-reg_receiver"/>
</dbReference>
<feature type="domain" description="Response regulatory" evidence="3">
    <location>
        <begin position="39"/>
        <end position="157"/>
    </location>
</feature>
<sequence>MGMRSYYLIDNKIQSLEETDGGAQQLKKSKSASILAEQNVLIVDDSPINLIVAEKTLSKFGATCFRAISAKEGLKVYNQEKIDLILMDLHMPVIDGFKATDLIRETEKFHSSPIPIMAYTTFSYDEVMEGIKNHKLDGYIGKPFTQAQVIGSIFEVLSLKQQKYKQA</sequence>
<evidence type="ECO:0000313" key="4">
    <source>
        <dbReference type="EMBL" id="KYG78029.1"/>
    </source>
</evidence>
<organism evidence="4 5">
    <name type="scientific">Roseivirga spongicola</name>
    <dbReference type="NCBI Taxonomy" id="333140"/>
    <lineage>
        <taxon>Bacteria</taxon>
        <taxon>Pseudomonadati</taxon>
        <taxon>Bacteroidota</taxon>
        <taxon>Cytophagia</taxon>
        <taxon>Cytophagales</taxon>
        <taxon>Roseivirgaceae</taxon>
        <taxon>Roseivirga</taxon>
    </lineage>
</organism>
<dbReference type="Gene3D" id="3.40.50.2300">
    <property type="match status" value="1"/>
</dbReference>
<dbReference type="PROSITE" id="PS50110">
    <property type="entry name" value="RESPONSE_REGULATORY"/>
    <property type="match status" value="1"/>
</dbReference>
<dbReference type="EMBL" id="LRPC01000001">
    <property type="protein sequence ID" value="KYG78029.1"/>
    <property type="molecule type" value="Genomic_DNA"/>
</dbReference>
<dbReference type="SUPFAM" id="SSF52172">
    <property type="entry name" value="CheY-like"/>
    <property type="match status" value="1"/>
</dbReference>
<dbReference type="Proteomes" id="UP000075606">
    <property type="component" value="Unassembled WGS sequence"/>
</dbReference>
<evidence type="ECO:0000259" key="3">
    <source>
        <dbReference type="PROSITE" id="PS50110"/>
    </source>
</evidence>
<name>A0A150XH49_9BACT</name>
<dbReference type="PANTHER" id="PTHR43719">
    <property type="entry name" value="TWO-COMPONENT HISTIDINE KINASE"/>
    <property type="match status" value="1"/>
</dbReference>
<evidence type="ECO:0000256" key="2">
    <source>
        <dbReference type="PROSITE-ProRule" id="PRU00169"/>
    </source>
</evidence>
<dbReference type="InterPro" id="IPR050956">
    <property type="entry name" value="2C_system_His_kinase"/>
</dbReference>
<dbReference type="AlphaFoldDB" id="A0A150XH49"/>
<protein>
    <recommendedName>
        <fullName evidence="3">Response regulatory domain-containing protein</fullName>
    </recommendedName>
</protein>
<dbReference type="PANTHER" id="PTHR43719:SF28">
    <property type="entry name" value="PEROXIDE STRESS-ACTIVATED HISTIDINE KINASE MAK1-RELATED"/>
    <property type="match status" value="1"/>
</dbReference>
<evidence type="ECO:0000256" key="1">
    <source>
        <dbReference type="ARBA" id="ARBA00022553"/>
    </source>
</evidence>
<reference evidence="4 5" key="1">
    <citation type="submission" date="2016-01" db="EMBL/GenBank/DDBJ databases">
        <title>Genome sequencing of Roseivirga spongicola UST030701-084.</title>
        <authorList>
            <person name="Selvaratnam C."/>
            <person name="Thevarajoo S."/>
            <person name="Goh K.M."/>
            <person name="Ee R."/>
            <person name="Chan K.-G."/>
            <person name="Chong C.S."/>
        </authorList>
    </citation>
    <scope>NUCLEOTIDE SEQUENCE [LARGE SCALE GENOMIC DNA]</scope>
    <source>
        <strain evidence="4 5">UST030701-084</strain>
    </source>
</reference>
<proteinExistence type="predicted"/>
<comment type="caution">
    <text evidence="4">The sequence shown here is derived from an EMBL/GenBank/DDBJ whole genome shotgun (WGS) entry which is preliminary data.</text>
</comment>